<accession>A0A1Z3HIC7</accession>
<evidence type="ECO:0000313" key="3">
    <source>
        <dbReference type="EMBL" id="ASC70055.1"/>
    </source>
</evidence>
<gene>
    <name evidence="3" type="ORF">XM38_009850</name>
</gene>
<feature type="region of interest" description="Disordered" evidence="1">
    <location>
        <begin position="78"/>
        <end position="105"/>
    </location>
</feature>
<feature type="signal peptide" evidence="2">
    <location>
        <begin position="1"/>
        <end position="24"/>
    </location>
</feature>
<reference evidence="3 4" key="1">
    <citation type="journal article" date="2016" name="Biochim. Biophys. Acta">
        <title>Characterization of red-shifted phycobilisomes isolated from the chlorophyll f-containing cyanobacterium Halomicronema hongdechloris.</title>
        <authorList>
            <person name="Li Y."/>
            <person name="Lin Y."/>
            <person name="Garvey C.J."/>
            <person name="Birch D."/>
            <person name="Corkery R.W."/>
            <person name="Loughlin P.C."/>
            <person name="Scheer H."/>
            <person name="Willows R.D."/>
            <person name="Chen M."/>
        </authorList>
    </citation>
    <scope>NUCLEOTIDE SEQUENCE [LARGE SCALE GENOMIC DNA]</scope>
    <source>
        <strain evidence="3 4">C2206</strain>
    </source>
</reference>
<keyword evidence="2" id="KW-0732">Signal</keyword>
<evidence type="ECO:0000313" key="4">
    <source>
        <dbReference type="Proteomes" id="UP000191901"/>
    </source>
</evidence>
<feature type="chain" id="PRO_5013187449" evidence="2">
    <location>
        <begin position="25"/>
        <end position="105"/>
    </location>
</feature>
<dbReference type="Proteomes" id="UP000191901">
    <property type="component" value="Chromosome"/>
</dbReference>
<dbReference type="RefSeq" id="WP_080806245.1">
    <property type="nucleotide sequence ID" value="NZ_CP021983.2"/>
</dbReference>
<name>A0A1Z3HIC7_9CYAN</name>
<proteinExistence type="predicted"/>
<evidence type="ECO:0000256" key="2">
    <source>
        <dbReference type="SAM" id="SignalP"/>
    </source>
</evidence>
<dbReference type="EMBL" id="CP021983">
    <property type="protein sequence ID" value="ASC70055.1"/>
    <property type="molecule type" value="Genomic_DNA"/>
</dbReference>
<protein>
    <submittedName>
        <fullName evidence="3">Uncharacterized protein</fullName>
    </submittedName>
</protein>
<organism evidence="3 4">
    <name type="scientific">Halomicronema hongdechloris C2206</name>
    <dbReference type="NCBI Taxonomy" id="1641165"/>
    <lineage>
        <taxon>Bacteria</taxon>
        <taxon>Bacillati</taxon>
        <taxon>Cyanobacteriota</taxon>
        <taxon>Cyanophyceae</taxon>
        <taxon>Nodosilineales</taxon>
        <taxon>Nodosilineaceae</taxon>
        <taxon>Halomicronema</taxon>
    </lineage>
</organism>
<dbReference type="AlphaFoldDB" id="A0A1Z3HIC7"/>
<sequence length="105" mass="11235">MKYPIALSILVVLLLGLGHRSSRAQSTPEIDSKPVTAACVSDQVETLPVPFPDLPTDHWAFEAVMNLYYGCFAETSQANSPEAAPSDPAVETAPPSTEPPDELQP</sequence>
<evidence type="ECO:0000256" key="1">
    <source>
        <dbReference type="SAM" id="MobiDB-lite"/>
    </source>
</evidence>
<dbReference type="KEGG" id="hhg:XM38_009850"/>
<dbReference type="OrthoDB" id="5195105at2"/>
<keyword evidence="4" id="KW-1185">Reference proteome</keyword>